<evidence type="ECO:0000313" key="1">
    <source>
        <dbReference type="EMBL" id="CAD8077965.1"/>
    </source>
</evidence>
<name>A0A8S1MME9_PARPR</name>
<dbReference type="OMA" id="REEHNSI"/>
<organism evidence="1 2">
    <name type="scientific">Paramecium primaurelia</name>
    <dbReference type="NCBI Taxonomy" id="5886"/>
    <lineage>
        <taxon>Eukaryota</taxon>
        <taxon>Sar</taxon>
        <taxon>Alveolata</taxon>
        <taxon>Ciliophora</taxon>
        <taxon>Intramacronucleata</taxon>
        <taxon>Oligohymenophorea</taxon>
        <taxon>Peniculida</taxon>
        <taxon>Parameciidae</taxon>
        <taxon>Paramecium</taxon>
    </lineage>
</organism>
<dbReference type="AlphaFoldDB" id="A0A8S1MME9"/>
<reference evidence="1" key="1">
    <citation type="submission" date="2021-01" db="EMBL/GenBank/DDBJ databases">
        <authorList>
            <consortium name="Genoscope - CEA"/>
            <person name="William W."/>
        </authorList>
    </citation>
    <scope>NUCLEOTIDE SEQUENCE</scope>
</reference>
<gene>
    <name evidence="1" type="ORF">PPRIM_AZ9-3.1.T0590097</name>
</gene>
<dbReference type="Proteomes" id="UP000688137">
    <property type="component" value="Unassembled WGS sequence"/>
</dbReference>
<keyword evidence="2" id="KW-1185">Reference proteome</keyword>
<proteinExistence type="predicted"/>
<comment type="caution">
    <text evidence="1">The sequence shown here is derived from an EMBL/GenBank/DDBJ whole genome shotgun (WGS) entry which is preliminary data.</text>
</comment>
<sequence length="554" mass="66521">MEKQLCLQHMQIIQSVCLERECYKQYYCCCECLLETHQNHQLMNANDFQDLEKSIKDSSQQLLQDIEFTQQIVFEQLNSYRTLVDNYISKQNQINKKEFSIIQQSISQRLLKIRHLILKKVLNEFQIKLLWTEDEIQEISQYLQDFENKDFIQKLADWQEKLREEHNSILSSIQIDIETEQCEITTLEQQDQSIYYGQNINGMLHGRGIIIGQTFIQDGLFKNGQFVYGLWLVENQAKEIISKEGVVDEQIQRQMKSIIVQTNYLKTIKDYDELKTSNIKRFQWDEQEQEKISQILQNVMNPKVVNQHRQLLLYFEIPEEYHYLQFIKYQDIKKINKDQLYFGSLMDDNQTLHGRGILFEGNYSIKDGIWEEGEFIWGIWVSLLNNQLFQYYGTITQEQLKQYEEFKLLQKEYEKQEQDEIQKLNHQKKLRFFKRIYQFMDTLISGYVHNVKLKELYNKNKLDKEIDVNEKYLQFENEPDIIRNNHQLYIGFQSAEGNPNSIGFYCDQNLIAGGYWENGILLWGTYHKYISEIDQINVQQNIPKEIQEKIQIIK</sequence>
<protein>
    <submittedName>
        <fullName evidence="1">Uncharacterized protein</fullName>
    </submittedName>
</protein>
<evidence type="ECO:0000313" key="2">
    <source>
        <dbReference type="Proteomes" id="UP000688137"/>
    </source>
</evidence>
<accession>A0A8S1MME9</accession>
<dbReference type="EMBL" id="CAJJDM010000060">
    <property type="protein sequence ID" value="CAD8077965.1"/>
    <property type="molecule type" value="Genomic_DNA"/>
</dbReference>